<dbReference type="RefSeq" id="WP_151692974.1">
    <property type="nucleotide sequence ID" value="NZ_BMGX01000001.1"/>
</dbReference>
<dbReference type="EMBL" id="WBVQ01000002">
    <property type="protein sequence ID" value="KAB2815544.1"/>
    <property type="molecule type" value="Genomic_DNA"/>
</dbReference>
<feature type="transmembrane region" description="Helical" evidence="1">
    <location>
        <begin position="12"/>
        <end position="32"/>
    </location>
</feature>
<dbReference type="OrthoDB" id="1160166at2"/>
<feature type="transmembrane region" description="Helical" evidence="1">
    <location>
        <begin position="139"/>
        <end position="157"/>
    </location>
</feature>
<evidence type="ECO:0000256" key="1">
    <source>
        <dbReference type="SAM" id="Phobius"/>
    </source>
</evidence>
<evidence type="ECO:0000313" key="2">
    <source>
        <dbReference type="EMBL" id="KAB2815544.1"/>
    </source>
</evidence>
<dbReference type="InterPro" id="IPR025495">
    <property type="entry name" value="DUF4386"/>
</dbReference>
<comment type="caution">
    <text evidence="2">The sequence shown here is derived from an EMBL/GenBank/DDBJ whole genome shotgun (WGS) entry which is preliminary data.</text>
</comment>
<dbReference type="Proteomes" id="UP000484164">
    <property type="component" value="Unassembled WGS sequence"/>
</dbReference>
<sequence>MRINSKTLSLGGAMYLLIFIGAFFSEGAIRGTMFLWDDSTATVDAIQNNSRFFQIGILGDLTAFIADVFISILFFYLLKPVGSVLAATLSALRLIAHPAIGISNLLFQFQAGNLAIHATSFSDEQVAELTMNAVKTHHMGYLLAGAMFGVHCFLLGYAMYKSGFFHKGLAILMLVAGITYVLETYGSVIWPNQSEMFSSIVMLFAVVAEIWLLLWLLIPAFRKKYSSTIVQA</sequence>
<evidence type="ECO:0000313" key="3">
    <source>
        <dbReference type="Proteomes" id="UP000484164"/>
    </source>
</evidence>
<keyword evidence="1" id="KW-0472">Membrane</keyword>
<gene>
    <name evidence="2" type="ORF">F8C82_07520</name>
</gene>
<organism evidence="2 3">
    <name type="scientific">Phaeocystidibacter marisrubri</name>
    <dbReference type="NCBI Taxonomy" id="1577780"/>
    <lineage>
        <taxon>Bacteria</taxon>
        <taxon>Pseudomonadati</taxon>
        <taxon>Bacteroidota</taxon>
        <taxon>Flavobacteriia</taxon>
        <taxon>Flavobacteriales</taxon>
        <taxon>Phaeocystidibacteraceae</taxon>
        <taxon>Phaeocystidibacter</taxon>
    </lineage>
</organism>
<dbReference type="AlphaFoldDB" id="A0A6L3ZDM7"/>
<protein>
    <submittedName>
        <fullName evidence="2">DUF4386 domain-containing protein</fullName>
    </submittedName>
</protein>
<keyword evidence="1" id="KW-1133">Transmembrane helix</keyword>
<keyword evidence="3" id="KW-1185">Reference proteome</keyword>
<feature type="transmembrane region" description="Helical" evidence="1">
    <location>
        <begin position="169"/>
        <end position="190"/>
    </location>
</feature>
<feature type="transmembrane region" description="Helical" evidence="1">
    <location>
        <begin position="52"/>
        <end position="77"/>
    </location>
</feature>
<accession>A0A6L3ZDM7</accession>
<proteinExistence type="predicted"/>
<feature type="transmembrane region" description="Helical" evidence="1">
    <location>
        <begin position="196"/>
        <end position="218"/>
    </location>
</feature>
<reference evidence="2 3" key="1">
    <citation type="submission" date="2019-10" db="EMBL/GenBank/DDBJ databases">
        <title>Genome sequence of Phaeocystidibacter marisrubri JCM30614 (type strain).</title>
        <authorList>
            <person name="Bowman J.P."/>
        </authorList>
    </citation>
    <scope>NUCLEOTIDE SEQUENCE [LARGE SCALE GENOMIC DNA]</scope>
    <source>
        <strain evidence="2 3">JCM 30614</strain>
    </source>
</reference>
<keyword evidence="1" id="KW-0812">Transmembrane</keyword>
<name>A0A6L3ZDM7_9FLAO</name>
<dbReference type="Pfam" id="PF14329">
    <property type="entry name" value="DUF4386"/>
    <property type="match status" value="1"/>
</dbReference>